<reference evidence="3" key="4">
    <citation type="submission" date="2019-03" db="UniProtKB">
        <authorList>
            <consortium name="EnsemblPlants"/>
        </authorList>
    </citation>
    <scope>IDENTIFICATION</scope>
</reference>
<proteinExistence type="predicted"/>
<reference evidence="4" key="2">
    <citation type="journal article" date="2017" name="Nat. Plants">
        <title>The Aegilops tauschii genome reveals multiple impacts of transposons.</title>
        <authorList>
            <person name="Zhao G."/>
            <person name="Zou C."/>
            <person name="Li K."/>
            <person name="Wang K."/>
            <person name="Li T."/>
            <person name="Gao L."/>
            <person name="Zhang X."/>
            <person name="Wang H."/>
            <person name="Yang Z."/>
            <person name="Liu X."/>
            <person name="Jiang W."/>
            <person name="Mao L."/>
            <person name="Kong X."/>
            <person name="Jiao Y."/>
            <person name="Jia J."/>
        </authorList>
    </citation>
    <scope>NUCLEOTIDE SEQUENCE [LARGE SCALE GENOMIC DNA]</scope>
    <source>
        <strain evidence="4">cv. AL8/78</strain>
    </source>
</reference>
<dbReference type="Proteomes" id="UP000015105">
    <property type="component" value="Chromosome 1D"/>
</dbReference>
<sequence>FWANLVSPTRLGHVLLQCDLEVHHVSIRACAAVLLALLVPVSSCRSRRDNFLHQTDDMADARDTTATSTDHHHHQTSRGAAAPPAAKGGATISITIVLLALLVASVAAFQMSSPSPRMEAPGVGDGSRPGAEPVEQAVGHGGVPGFNSRLDAFRAWAKLTWMKLQRPRSDDPRYDAGGNGIAGSAAEATKKSLEMGKETAEQAAASAAGLARDTVKGVAAPNSGAEL</sequence>
<dbReference type="PANTHER" id="PTHR35463">
    <property type="entry name" value="TRANSMEMBRANE PROTEIN"/>
    <property type="match status" value="1"/>
</dbReference>
<keyword evidence="4" id="KW-1185">Reference proteome</keyword>
<feature type="region of interest" description="Disordered" evidence="1">
    <location>
        <begin position="167"/>
        <end position="210"/>
    </location>
</feature>
<keyword evidence="2" id="KW-1133">Transmembrane helix</keyword>
<protein>
    <submittedName>
        <fullName evidence="3">Uncharacterized protein</fullName>
    </submittedName>
</protein>
<dbReference type="AlphaFoldDB" id="A0A452XQK0"/>
<organism evidence="3 4">
    <name type="scientific">Aegilops tauschii subsp. strangulata</name>
    <name type="common">Goatgrass</name>
    <dbReference type="NCBI Taxonomy" id="200361"/>
    <lineage>
        <taxon>Eukaryota</taxon>
        <taxon>Viridiplantae</taxon>
        <taxon>Streptophyta</taxon>
        <taxon>Embryophyta</taxon>
        <taxon>Tracheophyta</taxon>
        <taxon>Spermatophyta</taxon>
        <taxon>Magnoliopsida</taxon>
        <taxon>Liliopsida</taxon>
        <taxon>Poales</taxon>
        <taxon>Poaceae</taxon>
        <taxon>BOP clade</taxon>
        <taxon>Pooideae</taxon>
        <taxon>Triticodae</taxon>
        <taxon>Triticeae</taxon>
        <taxon>Triticinae</taxon>
        <taxon>Aegilops</taxon>
    </lineage>
</organism>
<dbReference type="EnsemblPlants" id="AET1Gv20113100.1">
    <property type="protein sequence ID" value="AET1Gv20113100.1"/>
    <property type="gene ID" value="AET1Gv20113100"/>
</dbReference>
<feature type="compositionally biased region" description="Basic and acidic residues" evidence="1">
    <location>
        <begin position="188"/>
        <end position="200"/>
    </location>
</feature>
<dbReference type="PANTHER" id="PTHR35463:SF10">
    <property type="entry name" value="TRANSMEMBRANE PROTEIN"/>
    <property type="match status" value="1"/>
</dbReference>
<evidence type="ECO:0000313" key="3">
    <source>
        <dbReference type="EnsemblPlants" id="AET1Gv20113100.1"/>
    </source>
</evidence>
<evidence type="ECO:0000313" key="4">
    <source>
        <dbReference type="Proteomes" id="UP000015105"/>
    </source>
</evidence>
<dbReference type="STRING" id="200361.A0A452XQK0"/>
<evidence type="ECO:0000256" key="2">
    <source>
        <dbReference type="SAM" id="Phobius"/>
    </source>
</evidence>
<keyword evidence="2" id="KW-0472">Membrane</keyword>
<dbReference type="Gramene" id="AET1Gv20113100.1">
    <property type="protein sequence ID" value="AET1Gv20113100.1"/>
    <property type="gene ID" value="AET1Gv20113100"/>
</dbReference>
<accession>A0A452XQK0</accession>
<feature type="compositionally biased region" description="Low complexity" evidence="1">
    <location>
        <begin position="201"/>
        <end position="210"/>
    </location>
</feature>
<reference evidence="4" key="1">
    <citation type="journal article" date="2014" name="Science">
        <title>Ancient hybridizations among the ancestral genomes of bread wheat.</title>
        <authorList>
            <consortium name="International Wheat Genome Sequencing Consortium,"/>
            <person name="Marcussen T."/>
            <person name="Sandve S.R."/>
            <person name="Heier L."/>
            <person name="Spannagl M."/>
            <person name="Pfeifer M."/>
            <person name="Jakobsen K.S."/>
            <person name="Wulff B.B."/>
            <person name="Steuernagel B."/>
            <person name="Mayer K.F."/>
            <person name="Olsen O.A."/>
        </authorList>
    </citation>
    <scope>NUCLEOTIDE SEQUENCE [LARGE SCALE GENOMIC DNA]</scope>
    <source>
        <strain evidence="4">cv. AL8/78</strain>
    </source>
</reference>
<feature type="region of interest" description="Disordered" evidence="1">
    <location>
        <begin position="63"/>
        <end position="86"/>
    </location>
</feature>
<reference evidence="3" key="5">
    <citation type="journal article" date="2021" name="G3 (Bethesda)">
        <title>Aegilops tauschii genome assembly Aet v5.0 features greater sequence contiguity and improved annotation.</title>
        <authorList>
            <person name="Wang L."/>
            <person name="Zhu T."/>
            <person name="Rodriguez J.C."/>
            <person name="Deal K.R."/>
            <person name="Dubcovsky J."/>
            <person name="McGuire P.E."/>
            <person name="Lux T."/>
            <person name="Spannagl M."/>
            <person name="Mayer K.F.X."/>
            <person name="Baldrich P."/>
            <person name="Meyers B.C."/>
            <person name="Huo N."/>
            <person name="Gu Y.Q."/>
            <person name="Zhou H."/>
            <person name="Devos K.M."/>
            <person name="Bennetzen J.L."/>
            <person name="Unver T."/>
            <person name="Budak H."/>
            <person name="Gulick P.J."/>
            <person name="Galiba G."/>
            <person name="Kalapos B."/>
            <person name="Nelson D.R."/>
            <person name="Li P."/>
            <person name="You F.M."/>
            <person name="Luo M.C."/>
            <person name="Dvorak J."/>
        </authorList>
    </citation>
    <scope>NUCLEOTIDE SEQUENCE [LARGE SCALE GENOMIC DNA]</scope>
    <source>
        <strain evidence="3">cv. AL8/78</strain>
    </source>
</reference>
<reference evidence="3" key="3">
    <citation type="journal article" date="2017" name="Nature">
        <title>Genome sequence of the progenitor of the wheat D genome Aegilops tauschii.</title>
        <authorList>
            <person name="Luo M.C."/>
            <person name="Gu Y.Q."/>
            <person name="Puiu D."/>
            <person name="Wang H."/>
            <person name="Twardziok S.O."/>
            <person name="Deal K.R."/>
            <person name="Huo N."/>
            <person name="Zhu T."/>
            <person name="Wang L."/>
            <person name="Wang Y."/>
            <person name="McGuire P.E."/>
            <person name="Liu S."/>
            <person name="Long H."/>
            <person name="Ramasamy R.K."/>
            <person name="Rodriguez J.C."/>
            <person name="Van S.L."/>
            <person name="Yuan L."/>
            <person name="Wang Z."/>
            <person name="Xia Z."/>
            <person name="Xiao L."/>
            <person name="Anderson O.D."/>
            <person name="Ouyang S."/>
            <person name="Liang Y."/>
            <person name="Zimin A.V."/>
            <person name="Pertea G."/>
            <person name="Qi P."/>
            <person name="Bennetzen J.L."/>
            <person name="Dai X."/>
            <person name="Dawson M.W."/>
            <person name="Muller H.G."/>
            <person name="Kugler K."/>
            <person name="Rivarola-Duarte L."/>
            <person name="Spannagl M."/>
            <person name="Mayer K.F.X."/>
            <person name="Lu F.H."/>
            <person name="Bevan M.W."/>
            <person name="Leroy P."/>
            <person name="Li P."/>
            <person name="You F.M."/>
            <person name="Sun Q."/>
            <person name="Liu Z."/>
            <person name="Lyons E."/>
            <person name="Wicker T."/>
            <person name="Salzberg S.L."/>
            <person name="Devos K.M."/>
            <person name="Dvorak J."/>
        </authorList>
    </citation>
    <scope>NUCLEOTIDE SEQUENCE [LARGE SCALE GENOMIC DNA]</scope>
    <source>
        <strain evidence="3">cv. AL8/78</strain>
    </source>
</reference>
<keyword evidence="2" id="KW-0812">Transmembrane</keyword>
<feature type="region of interest" description="Disordered" evidence="1">
    <location>
        <begin position="113"/>
        <end position="132"/>
    </location>
</feature>
<name>A0A452XQK0_AEGTS</name>
<feature type="transmembrane region" description="Helical" evidence="2">
    <location>
        <begin position="90"/>
        <end position="109"/>
    </location>
</feature>
<evidence type="ECO:0000256" key="1">
    <source>
        <dbReference type="SAM" id="MobiDB-lite"/>
    </source>
</evidence>